<evidence type="ECO:0000313" key="2">
    <source>
        <dbReference type="Proteomes" id="UP000613401"/>
    </source>
</evidence>
<keyword evidence="2" id="KW-1185">Reference proteome</keyword>
<dbReference type="Proteomes" id="UP000613401">
    <property type="component" value="Unassembled WGS sequence"/>
</dbReference>
<comment type="caution">
    <text evidence="1">The sequence shown here is derived from an EMBL/GenBank/DDBJ whole genome shotgun (WGS) entry which is preliminary data.</text>
</comment>
<organism evidence="1 2">
    <name type="scientific">Colletotrichum gloeosporioides</name>
    <name type="common">Anthracnose fungus</name>
    <name type="synonym">Glomerella cingulata</name>
    <dbReference type="NCBI Taxonomy" id="474922"/>
    <lineage>
        <taxon>Eukaryota</taxon>
        <taxon>Fungi</taxon>
        <taxon>Dikarya</taxon>
        <taxon>Ascomycota</taxon>
        <taxon>Pezizomycotina</taxon>
        <taxon>Sordariomycetes</taxon>
        <taxon>Hypocreomycetidae</taxon>
        <taxon>Glomerellales</taxon>
        <taxon>Glomerellaceae</taxon>
        <taxon>Colletotrichum</taxon>
        <taxon>Colletotrichum gloeosporioides species complex</taxon>
    </lineage>
</organism>
<dbReference type="AlphaFoldDB" id="A0A8H4FD07"/>
<proteinExistence type="predicted"/>
<dbReference type="EMBL" id="WVTB01000114">
    <property type="protein sequence ID" value="KAF3797510.1"/>
    <property type="molecule type" value="Genomic_DNA"/>
</dbReference>
<evidence type="ECO:0000313" key="1">
    <source>
        <dbReference type="EMBL" id="KAF3797510.1"/>
    </source>
</evidence>
<dbReference type="GeneID" id="69021484"/>
<dbReference type="RefSeq" id="XP_045256674.1">
    <property type="nucleotide sequence ID" value="XM_045414208.1"/>
</dbReference>
<sequence>MNMFCKPPIHPAEFTLPNLPYRTPLKQQILLHITPLSPVSPIMSSMLDVGDVQPPAYDDTVNESRAQLSCGETPTFYLDRTTIFANTDPPRALYELSNNVCEAKSLVYGVQKVAYRVTQAAGGDKIRTRLDHIYDFSLDPLAGLESSKLADAVVIEGKMNSKRTYKDIHLVPGVSSWKVKDHFKAGESVMHKLKHADEIQWKNMKGEIIAVETVAKRDAEKKLSCFPQLEIKMAMDDKEMDLLVASWMARVWRQSAIKTMSKNAFGTKGNRFSVWDLNPGKLF</sequence>
<reference evidence="1" key="1">
    <citation type="journal article" date="2020" name="Phytopathology">
        <title>Genome sequence and comparative analysis of Colletotrichum gloeosporioides isolated from Liriodendron leaves.</title>
        <authorList>
            <person name="Fu F.F."/>
            <person name="Hao Z."/>
            <person name="Wang P."/>
            <person name="Lu Y."/>
            <person name="Xue L.J."/>
            <person name="Wei G."/>
            <person name="Tian Y."/>
            <person name="Baishi H."/>
            <person name="Xu H."/>
            <person name="Shi J."/>
            <person name="Cheng T."/>
            <person name="Wang G."/>
            <person name="Yi Y."/>
            <person name="Chen J."/>
        </authorList>
    </citation>
    <scope>NUCLEOTIDE SEQUENCE</scope>
    <source>
        <strain evidence="1">Lc1</strain>
    </source>
</reference>
<accession>A0A8H4FD07</accession>
<protein>
    <submittedName>
        <fullName evidence="1">Uncharacterized protein</fullName>
    </submittedName>
</protein>
<reference evidence="1" key="2">
    <citation type="submission" date="2020-03" db="EMBL/GenBank/DDBJ databases">
        <authorList>
            <person name="Fu F.-F."/>
            <person name="Chen J."/>
        </authorList>
    </citation>
    <scope>NUCLEOTIDE SEQUENCE</scope>
    <source>
        <strain evidence="1">Lc1</strain>
    </source>
</reference>
<name>A0A8H4FD07_COLGL</name>
<gene>
    <name evidence="1" type="ORF">GCG54_00014370</name>
</gene>